<keyword evidence="2" id="KW-1185">Reference proteome</keyword>
<dbReference type="Proteomes" id="UP000249915">
    <property type="component" value="Unassembled WGS sequence"/>
</dbReference>
<dbReference type="EMBL" id="MASW01000006">
    <property type="protein sequence ID" value="PXY21270.1"/>
    <property type="molecule type" value="Genomic_DNA"/>
</dbReference>
<sequence length="188" mass="19858">MAGGRPSWLFESGASPREKGLAHAVALAGVAALALAGRDLGWAWWQWLVGVVLVYDLAGGVVANALDSTQRFYHSPLPFAGNALQRFVHHPVGLTAAHVQPVVAGLVFPGGAWWWGPLWYCWALAGAVVAHRADPRWQRPLAMAVTTCGVLAAPLVAAPPGLAWLPAVLLLKLVLAHGVVHLGQRVTS</sequence>
<proteinExistence type="predicted"/>
<evidence type="ECO:0000313" key="1">
    <source>
        <dbReference type="EMBL" id="PXY21270.1"/>
    </source>
</evidence>
<protein>
    <submittedName>
        <fullName evidence="1">Uncharacterized protein</fullName>
    </submittedName>
</protein>
<comment type="caution">
    <text evidence="1">The sequence shown here is derived from an EMBL/GenBank/DDBJ whole genome shotgun (WGS) entry which is preliminary data.</text>
</comment>
<gene>
    <name evidence="1" type="ORF">BAY60_27860</name>
</gene>
<name>A0A2V4AZA7_9PSEU</name>
<organism evidence="1 2">
    <name type="scientific">Prauserella muralis</name>
    <dbReference type="NCBI Taxonomy" id="588067"/>
    <lineage>
        <taxon>Bacteria</taxon>
        <taxon>Bacillati</taxon>
        <taxon>Actinomycetota</taxon>
        <taxon>Actinomycetes</taxon>
        <taxon>Pseudonocardiales</taxon>
        <taxon>Pseudonocardiaceae</taxon>
        <taxon>Prauserella</taxon>
    </lineage>
</organism>
<dbReference type="AlphaFoldDB" id="A0A2V4AZA7"/>
<reference evidence="1 2" key="1">
    <citation type="submission" date="2016-07" db="EMBL/GenBank/DDBJ databases">
        <title>Draft genome sequence of Prauserella muralis DSM 45305, isolated from a mould-covered wall in an indoor environment.</title>
        <authorList>
            <person name="Ruckert C."/>
            <person name="Albersmeier A."/>
            <person name="Jiang C.-L."/>
            <person name="Jiang Y."/>
            <person name="Kalinowski J."/>
            <person name="Schneider O."/>
            <person name="Winkler A."/>
            <person name="Zotchev S.B."/>
        </authorList>
    </citation>
    <scope>NUCLEOTIDE SEQUENCE [LARGE SCALE GENOMIC DNA]</scope>
    <source>
        <strain evidence="1 2">DSM 45305</strain>
    </source>
</reference>
<evidence type="ECO:0000313" key="2">
    <source>
        <dbReference type="Proteomes" id="UP000249915"/>
    </source>
</evidence>
<accession>A0A2V4AZA7</accession>
<dbReference type="RefSeq" id="WP_112284507.1">
    <property type="nucleotide sequence ID" value="NZ_MASW01000006.1"/>
</dbReference>
<dbReference type="OrthoDB" id="1550909at2"/>